<evidence type="ECO:0000313" key="10">
    <source>
        <dbReference type="Proteomes" id="UP000632535"/>
    </source>
</evidence>
<dbReference type="EMBL" id="BMDG01000003">
    <property type="protein sequence ID" value="GGI06575.1"/>
    <property type="molecule type" value="Genomic_DNA"/>
</dbReference>
<dbReference type="PANTHER" id="PTHR14969">
    <property type="entry name" value="SPHINGOSINE-1-PHOSPHATE PHOSPHOHYDROLASE"/>
    <property type="match status" value="1"/>
</dbReference>
<accession>A0ABQ2B6S6</accession>
<keyword evidence="2" id="KW-1003">Cell membrane</keyword>
<dbReference type="Pfam" id="PF01569">
    <property type="entry name" value="PAP2"/>
    <property type="match status" value="1"/>
</dbReference>
<comment type="caution">
    <text evidence="9">The sequence shown here is derived from an EMBL/GenBank/DDBJ whole genome shotgun (WGS) entry which is preliminary data.</text>
</comment>
<dbReference type="Proteomes" id="UP000632535">
    <property type="component" value="Unassembled WGS sequence"/>
</dbReference>
<feature type="transmembrane region" description="Helical" evidence="7">
    <location>
        <begin position="68"/>
        <end position="85"/>
    </location>
</feature>
<dbReference type="InterPro" id="IPR000326">
    <property type="entry name" value="PAP2/HPO"/>
</dbReference>
<evidence type="ECO:0000256" key="4">
    <source>
        <dbReference type="ARBA" id="ARBA00022801"/>
    </source>
</evidence>
<evidence type="ECO:0000259" key="8">
    <source>
        <dbReference type="SMART" id="SM00014"/>
    </source>
</evidence>
<feature type="transmembrane region" description="Helical" evidence="7">
    <location>
        <begin position="90"/>
        <end position="108"/>
    </location>
</feature>
<keyword evidence="3 7" id="KW-0812">Transmembrane</keyword>
<evidence type="ECO:0000256" key="3">
    <source>
        <dbReference type="ARBA" id="ARBA00022692"/>
    </source>
</evidence>
<keyword evidence="5 7" id="KW-1133">Transmembrane helix</keyword>
<reference evidence="10" key="1">
    <citation type="journal article" date="2019" name="Int. J. Syst. Evol. Microbiol.">
        <title>The Global Catalogue of Microorganisms (GCM) 10K type strain sequencing project: providing services to taxonomists for standard genome sequencing and annotation.</title>
        <authorList>
            <consortium name="The Broad Institute Genomics Platform"/>
            <consortium name="The Broad Institute Genome Sequencing Center for Infectious Disease"/>
            <person name="Wu L."/>
            <person name="Ma J."/>
        </authorList>
    </citation>
    <scope>NUCLEOTIDE SEQUENCE [LARGE SCALE GENOMIC DNA]</scope>
    <source>
        <strain evidence="10">CCM 8653</strain>
    </source>
</reference>
<keyword evidence="4" id="KW-0378">Hydrolase</keyword>
<evidence type="ECO:0000313" key="9">
    <source>
        <dbReference type="EMBL" id="GGI06575.1"/>
    </source>
</evidence>
<dbReference type="CDD" id="cd01610">
    <property type="entry name" value="PAP2_like"/>
    <property type="match status" value="1"/>
</dbReference>
<keyword evidence="10" id="KW-1185">Reference proteome</keyword>
<dbReference type="Gene3D" id="1.20.144.10">
    <property type="entry name" value="Phosphatidic acid phosphatase type 2/haloperoxidase"/>
    <property type="match status" value="1"/>
</dbReference>
<organism evidence="9 10">
    <name type="scientific">Isoptericola cucumis</name>
    <dbReference type="NCBI Taxonomy" id="1776856"/>
    <lineage>
        <taxon>Bacteria</taxon>
        <taxon>Bacillati</taxon>
        <taxon>Actinomycetota</taxon>
        <taxon>Actinomycetes</taxon>
        <taxon>Micrococcales</taxon>
        <taxon>Promicromonosporaceae</taxon>
        <taxon>Isoptericola</taxon>
    </lineage>
</organism>
<feature type="domain" description="Phosphatidic acid phosphatase type 2/haloperoxidase" evidence="8">
    <location>
        <begin position="91"/>
        <end position="203"/>
    </location>
</feature>
<dbReference type="SMART" id="SM00014">
    <property type="entry name" value="acidPPc"/>
    <property type="match status" value="1"/>
</dbReference>
<protein>
    <recommendedName>
        <fullName evidence="8">Phosphatidic acid phosphatase type 2/haloperoxidase domain-containing protein</fullName>
    </recommendedName>
</protein>
<feature type="transmembrane region" description="Helical" evidence="7">
    <location>
        <begin position="146"/>
        <end position="172"/>
    </location>
</feature>
<comment type="subcellular location">
    <subcellularLocation>
        <location evidence="1">Cell membrane</location>
        <topology evidence="1">Multi-pass membrane protein</topology>
    </subcellularLocation>
</comment>
<evidence type="ECO:0000256" key="6">
    <source>
        <dbReference type="ARBA" id="ARBA00023136"/>
    </source>
</evidence>
<proteinExistence type="predicted"/>
<evidence type="ECO:0000256" key="5">
    <source>
        <dbReference type="ARBA" id="ARBA00022989"/>
    </source>
</evidence>
<keyword evidence="6 7" id="KW-0472">Membrane</keyword>
<dbReference type="InterPro" id="IPR036938">
    <property type="entry name" value="PAP2/HPO_sf"/>
</dbReference>
<evidence type="ECO:0000256" key="1">
    <source>
        <dbReference type="ARBA" id="ARBA00004651"/>
    </source>
</evidence>
<feature type="transmembrane region" description="Helical" evidence="7">
    <location>
        <begin position="20"/>
        <end position="38"/>
    </location>
</feature>
<evidence type="ECO:0000256" key="7">
    <source>
        <dbReference type="SAM" id="Phobius"/>
    </source>
</evidence>
<dbReference type="RefSeq" id="WP_188522727.1">
    <property type="nucleotide sequence ID" value="NZ_BMDG01000003.1"/>
</dbReference>
<sequence length="217" mass="21958">MSSRHHHLRHGDRTGPAGPLRAVVATVTVLAVLALAAFPARDVLYTAVAGSTEASALGTTAGLVAEDGLYVLLAAAGVLAVLAWLRDRRAFWVLVAGGAGTVVAYAVSETVKLLVTEERPCRALTVETVLACPPAGDWSWPSNHSVLAAACATACVLAVARSGWFVVPVAALVAGSRVAAGVHYVHDVLAGAALGVLVVAVVVALARPLVGRLAPAG</sequence>
<dbReference type="SUPFAM" id="SSF48317">
    <property type="entry name" value="Acid phosphatase/Vanadium-dependent haloperoxidase"/>
    <property type="match status" value="1"/>
</dbReference>
<feature type="transmembrane region" description="Helical" evidence="7">
    <location>
        <begin position="184"/>
        <end position="206"/>
    </location>
</feature>
<name>A0ABQ2B6S6_9MICO</name>
<evidence type="ECO:0000256" key="2">
    <source>
        <dbReference type="ARBA" id="ARBA00022475"/>
    </source>
</evidence>
<gene>
    <name evidence="9" type="ORF">GCM10007368_11850</name>
</gene>
<dbReference type="PANTHER" id="PTHR14969:SF62">
    <property type="entry name" value="DECAPRENYLPHOSPHORYL-5-PHOSPHORIBOSE PHOSPHATASE RV3807C-RELATED"/>
    <property type="match status" value="1"/>
</dbReference>